<feature type="region of interest" description="Disordered" evidence="6">
    <location>
        <begin position="363"/>
        <end position="386"/>
    </location>
</feature>
<dbReference type="SMART" id="SM00650">
    <property type="entry name" value="rADc"/>
    <property type="match status" value="1"/>
</dbReference>
<dbReference type="PANTHER" id="PTHR11727:SF7">
    <property type="entry name" value="DIMETHYLADENOSINE TRANSFERASE-RELATED"/>
    <property type="match status" value="1"/>
</dbReference>
<accession>A0QSY6</accession>
<dbReference type="EMBL" id="CP000480">
    <property type="protein sequence ID" value="ABK73802.1"/>
    <property type="molecule type" value="Genomic_DNA"/>
</dbReference>
<evidence type="ECO:0000313" key="9">
    <source>
        <dbReference type="Proteomes" id="UP000000757"/>
    </source>
</evidence>
<keyword evidence="3 5" id="KW-0949">S-adenosyl-L-methionine</keyword>
<evidence type="ECO:0000256" key="1">
    <source>
        <dbReference type="ARBA" id="ARBA00022603"/>
    </source>
</evidence>
<dbReference type="KEGG" id="msm:MSMEG_1646"/>
<dbReference type="GO" id="GO:0000179">
    <property type="term" value="F:rRNA (adenine-N6,N6-)-dimethyltransferase activity"/>
    <property type="evidence" value="ECO:0007669"/>
    <property type="project" value="UniProtKB-UniRule"/>
</dbReference>
<dbReference type="AlphaFoldDB" id="A0QSY6"/>
<evidence type="ECO:0000256" key="4">
    <source>
        <dbReference type="ARBA" id="ARBA00022884"/>
    </source>
</evidence>
<dbReference type="Gene3D" id="3.40.50.150">
    <property type="entry name" value="Vaccinia Virus protein VP39"/>
    <property type="match status" value="1"/>
</dbReference>
<feature type="binding site" evidence="5">
    <location>
        <position position="16"/>
    </location>
    <ligand>
        <name>S-adenosyl-L-methionine</name>
        <dbReference type="ChEBI" id="CHEBI:59789"/>
    </ligand>
</feature>
<proteinExistence type="inferred from homology"/>
<dbReference type="Pfam" id="PF00398">
    <property type="entry name" value="RrnaAD"/>
    <property type="match status" value="1"/>
</dbReference>
<evidence type="ECO:0000256" key="5">
    <source>
        <dbReference type="PROSITE-ProRule" id="PRU01026"/>
    </source>
</evidence>
<feature type="compositionally biased region" description="Basic and acidic residues" evidence="6">
    <location>
        <begin position="330"/>
        <end position="345"/>
    </location>
</feature>
<gene>
    <name evidence="8" type="ordered locus">MSMEG_1646</name>
</gene>
<dbReference type="OrthoDB" id="3616874at2"/>
<keyword evidence="2 5" id="KW-0808">Transferase</keyword>
<protein>
    <submittedName>
        <fullName evidence="8">Ribosomal RNA adenine dimethylase family protein</fullName>
    </submittedName>
</protein>
<feature type="compositionally biased region" description="Basic and acidic residues" evidence="6">
    <location>
        <begin position="265"/>
        <end position="274"/>
    </location>
</feature>
<feature type="binding site" evidence="5">
    <location>
        <position position="40"/>
    </location>
    <ligand>
        <name>S-adenosyl-L-methionine</name>
        <dbReference type="ChEBI" id="CHEBI:59789"/>
    </ligand>
</feature>
<dbReference type="STRING" id="246196.MSMEG_1646"/>
<keyword evidence="1 5" id="KW-0489">Methyltransferase</keyword>
<dbReference type="PANTHER" id="PTHR11727">
    <property type="entry name" value="DIMETHYLADENOSINE TRANSFERASE"/>
    <property type="match status" value="1"/>
</dbReference>
<dbReference type="Proteomes" id="UP000000757">
    <property type="component" value="Chromosome"/>
</dbReference>
<dbReference type="InterPro" id="IPR020598">
    <property type="entry name" value="rRNA_Ade_methylase_Trfase_N"/>
</dbReference>
<dbReference type="eggNOG" id="COG0030">
    <property type="taxonomic scope" value="Bacteria"/>
</dbReference>
<keyword evidence="9" id="KW-1185">Reference proteome</keyword>
<dbReference type="GeneID" id="93456482"/>
<feature type="region of interest" description="Disordered" evidence="6">
    <location>
        <begin position="262"/>
        <end position="350"/>
    </location>
</feature>
<dbReference type="SUPFAM" id="SSF53335">
    <property type="entry name" value="S-adenosyl-L-methionine-dependent methyltransferases"/>
    <property type="match status" value="1"/>
</dbReference>
<dbReference type="CDD" id="cd02440">
    <property type="entry name" value="AdoMet_MTases"/>
    <property type="match status" value="1"/>
</dbReference>
<feature type="binding site" evidence="5">
    <location>
        <position position="108"/>
    </location>
    <ligand>
        <name>S-adenosyl-L-methionine</name>
        <dbReference type="ChEBI" id="CHEBI:59789"/>
    </ligand>
</feature>
<dbReference type="NCBIfam" id="NF000499">
    <property type="entry name" value="Erm23S_rRNA_broad"/>
    <property type="match status" value="1"/>
</dbReference>
<feature type="binding site" evidence="5">
    <location>
        <position position="14"/>
    </location>
    <ligand>
        <name>S-adenosyl-L-methionine</name>
        <dbReference type="ChEBI" id="CHEBI:59789"/>
    </ligand>
</feature>
<sequence length="386" mass="42811">MSTPHHGRHELGQNFLSDRRVIADIVEIVSRTNGPIIEIGAGDGALTIPLQRLARPLTAVEVDARRARRLAQRTARSAPGPASRPTEVVAADFLRYPLPRSPHVVVGNLPFHLTTAILRRLLHGPGWTTAVLLMQWEVARRRAAVGGATMMTAQWWPWFEFGLARKVSAASFTPRPAVDAGLLTITRRSRPLVDVADRARYQALVHRVFTGRGHGMAQIRQRLPTPVPRTWLRANGIAPNSLPRQLSAAQWAALFEQTRLTGAQRVDRPRDVQHGRAHRRRGGEVDRPATHHKQTGPVVGQRQPQRGRDADADPDDQRTAPPVTRHHQGERRDEDQADHQDRPLTGEHLAGEFLWRHASFDSSASTTLVSRKARVNGPTPPGLGDT</sequence>
<dbReference type="InterPro" id="IPR001737">
    <property type="entry name" value="KsgA/Erm"/>
</dbReference>
<feature type="compositionally biased region" description="Basic and acidic residues" evidence="6">
    <location>
        <begin position="306"/>
        <end position="318"/>
    </location>
</feature>
<dbReference type="InterPro" id="IPR020596">
    <property type="entry name" value="rRNA_Ade_Mease_Trfase_CS"/>
</dbReference>
<dbReference type="PROSITE" id="PS01131">
    <property type="entry name" value="RRNA_A_DIMETH"/>
    <property type="match status" value="1"/>
</dbReference>
<name>A0QSY6_MYCS2</name>
<dbReference type="PROSITE" id="PS51689">
    <property type="entry name" value="SAM_RNA_A_N6_MT"/>
    <property type="match status" value="1"/>
</dbReference>
<evidence type="ECO:0000256" key="2">
    <source>
        <dbReference type="ARBA" id="ARBA00022679"/>
    </source>
</evidence>
<dbReference type="PaxDb" id="246196-MSMEI_1608"/>
<feature type="binding site" evidence="5">
    <location>
        <position position="92"/>
    </location>
    <ligand>
        <name>S-adenosyl-L-methionine</name>
        <dbReference type="ChEBI" id="CHEBI:59789"/>
    </ligand>
</feature>
<dbReference type="NCBIfam" id="NF012218">
    <property type="entry name" value="erm_38_23S_MT"/>
    <property type="match status" value="1"/>
</dbReference>
<evidence type="ECO:0000256" key="3">
    <source>
        <dbReference type="ARBA" id="ARBA00022691"/>
    </source>
</evidence>
<dbReference type="InterPro" id="IPR029063">
    <property type="entry name" value="SAM-dependent_MTases_sf"/>
</dbReference>
<evidence type="ECO:0000313" key="8">
    <source>
        <dbReference type="EMBL" id="ABK73802.1"/>
    </source>
</evidence>
<evidence type="ECO:0000259" key="7">
    <source>
        <dbReference type="SMART" id="SM00650"/>
    </source>
</evidence>
<feature type="binding site" evidence="5">
    <location>
        <position position="61"/>
    </location>
    <ligand>
        <name>S-adenosyl-L-methionine</name>
        <dbReference type="ChEBI" id="CHEBI:59789"/>
    </ligand>
</feature>
<reference evidence="8 9" key="1">
    <citation type="submission" date="2006-10" db="EMBL/GenBank/DDBJ databases">
        <authorList>
            <person name="Fleischmann R.D."/>
            <person name="Dodson R.J."/>
            <person name="Haft D.H."/>
            <person name="Merkel J.S."/>
            <person name="Nelson W.C."/>
            <person name="Fraser C.M."/>
        </authorList>
    </citation>
    <scope>NUCLEOTIDE SEQUENCE [LARGE SCALE GENOMIC DNA]</scope>
    <source>
        <strain evidence="9">ATCC 700084 / mc(2)155</strain>
    </source>
</reference>
<dbReference type="GO" id="GO:0003723">
    <property type="term" value="F:RNA binding"/>
    <property type="evidence" value="ECO:0007669"/>
    <property type="project" value="UniProtKB-UniRule"/>
</dbReference>
<evidence type="ECO:0000256" key="6">
    <source>
        <dbReference type="SAM" id="MobiDB-lite"/>
    </source>
</evidence>
<dbReference type="RefSeq" id="WP_011727797.1">
    <property type="nucleotide sequence ID" value="NC_008596.1"/>
</dbReference>
<feature type="domain" description="Ribosomal RNA adenine methylase transferase N-terminal" evidence="7">
    <location>
        <begin position="21"/>
        <end position="189"/>
    </location>
</feature>
<organism evidence="8 9">
    <name type="scientific">Mycolicibacterium smegmatis (strain ATCC 700084 / mc(2)155)</name>
    <name type="common">Mycobacterium smegmatis</name>
    <dbReference type="NCBI Taxonomy" id="246196"/>
    <lineage>
        <taxon>Bacteria</taxon>
        <taxon>Bacillati</taxon>
        <taxon>Actinomycetota</taxon>
        <taxon>Actinomycetes</taxon>
        <taxon>Mycobacteriales</taxon>
        <taxon>Mycobacteriaceae</taxon>
        <taxon>Mycolicibacterium</taxon>
    </lineage>
</organism>
<dbReference type="GO" id="GO:0005829">
    <property type="term" value="C:cytosol"/>
    <property type="evidence" value="ECO:0007669"/>
    <property type="project" value="TreeGrafter"/>
</dbReference>
<comment type="similarity">
    <text evidence="5">Belongs to the class I-like SAM-binding methyltransferase superfamily. rRNA adenine N(6)-methyltransferase family.</text>
</comment>
<keyword evidence="4 5" id="KW-0694">RNA-binding</keyword>